<keyword evidence="3" id="KW-1185">Reference proteome</keyword>
<accession>A0ABY7YZV3</accession>
<dbReference type="Gene3D" id="1.10.10.1320">
    <property type="entry name" value="Anti-sigma factor, zinc-finger domain"/>
    <property type="match status" value="1"/>
</dbReference>
<protein>
    <submittedName>
        <fullName evidence="2">Zf-HC2 domain-containing protein</fullName>
    </submittedName>
</protein>
<dbReference type="InterPro" id="IPR027383">
    <property type="entry name" value="Znf_put"/>
</dbReference>
<proteinExistence type="predicted"/>
<sequence>MLTCKELGERASDYLDSEMNWRDRVSVRLHLMMCKHCRAYMDQLAKTVQLLRDDASTVDAGEPDPRLIALLSKRSGEAS</sequence>
<evidence type="ECO:0000259" key="1">
    <source>
        <dbReference type="Pfam" id="PF13490"/>
    </source>
</evidence>
<dbReference type="Pfam" id="PF13490">
    <property type="entry name" value="zf-HC2"/>
    <property type="match status" value="1"/>
</dbReference>
<feature type="domain" description="Putative zinc-finger" evidence="1">
    <location>
        <begin position="4"/>
        <end position="38"/>
    </location>
</feature>
<gene>
    <name evidence="2" type="ORF">PSQ90_02210</name>
</gene>
<name>A0ABY7YZV3_9HYPH</name>
<organism evidence="2 3">
    <name type="scientific">Devosia rhodophyticola</name>
    <dbReference type="NCBI Taxonomy" id="3026423"/>
    <lineage>
        <taxon>Bacteria</taxon>
        <taxon>Pseudomonadati</taxon>
        <taxon>Pseudomonadota</taxon>
        <taxon>Alphaproteobacteria</taxon>
        <taxon>Hyphomicrobiales</taxon>
        <taxon>Devosiaceae</taxon>
        <taxon>Devosia</taxon>
    </lineage>
</organism>
<dbReference type="RefSeq" id="WP_282211814.1">
    <property type="nucleotide sequence ID" value="NZ_CP118247.1"/>
</dbReference>
<evidence type="ECO:0000313" key="2">
    <source>
        <dbReference type="EMBL" id="WDR06300.1"/>
    </source>
</evidence>
<dbReference type="InterPro" id="IPR041916">
    <property type="entry name" value="Anti_sigma_zinc_sf"/>
</dbReference>
<dbReference type="EMBL" id="CP118247">
    <property type="protein sequence ID" value="WDR06300.1"/>
    <property type="molecule type" value="Genomic_DNA"/>
</dbReference>
<reference evidence="2 3" key="1">
    <citation type="submission" date="2023-02" db="EMBL/GenBank/DDBJ databases">
        <title>Devosia chondri sp. nov., isolated from the phycosphere of marine algae.</title>
        <authorList>
            <person name="Kim J.M."/>
            <person name="Lee J.K."/>
            <person name="Choi B.J."/>
            <person name="Bayburt H."/>
            <person name="Jeon C.O."/>
        </authorList>
    </citation>
    <scope>NUCLEOTIDE SEQUENCE [LARGE SCALE GENOMIC DNA]</scope>
    <source>
        <strain evidence="2 3">G2-5</strain>
    </source>
</reference>
<dbReference type="Proteomes" id="UP001222118">
    <property type="component" value="Chromosome"/>
</dbReference>
<evidence type="ECO:0000313" key="3">
    <source>
        <dbReference type="Proteomes" id="UP001222118"/>
    </source>
</evidence>